<dbReference type="KEGG" id="pamo:BAR1_13300"/>
<proteinExistence type="predicted"/>
<evidence type="ECO:0000313" key="2">
    <source>
        <dbReference type="EMBL" id="AXX98815.1"/>
    </source>
</evidence>
<dbReference type="PANTHER" id="PTHR30543">
    <property type="entry name" value="CHROMATE REDUCTASE"/>
    <property type="match status" value="1"/>
</dbReference>
<feature type="domain" description="NADPH-dependent FMN reductase-like" evidence="1">
    <location>
        <begin position="5"/>
        <end position="148"/>
    </location>
</feature>
<dbReference type="Proteomes" id="UP000261704">
    <property type="component" value="Chromosome"/>
</dbReference>
<sequence length="182" mass="19557">MTQFNLLGISGSLRQGSFNRHLIREAGRLMEGATFTEADIDLPLYNGDVEDRDGIPAKVQVLADQIAAADAVVISTPEYNQSFSGVLKNALDWVSRTEGAPWKGKPVALVSAAAGRAGGARAQYALRLAMTPFRPRLLMGPEVMVAGAPDQFTNGKLAEDEVYERSLKVLMKLLKAEAALIA</sequence>
<dbReference type="InterPro" id="IPR005025">
    <property type="entry name" value="FMN_Rdtase-like_dom"/>
</dbReference>
<dbReference type="GO" id="GO:0005829">
    <property type="term" value="C:cytosol"/>
    <property type="evidence" value="ECO:0007669"/>
    <property type="project" value="TreeGrafter"/>
</dbReference>
<name>A0A347UIY7_9RHOB</name>
<dbReference type="OrthoDB" id="9812295at2"/>
<keyword evidence="3" id="KW-1185">Reference proteome</keyword>
<dbReference type="GO" id="GO:0016491">
    <property type="term" value="F:oxidoreductase activity"/>
    <property type="evidence" value="ECO:0007669"/>
    <property type="project" value="InterPro"/>
</dbReference>
<dbReference type="InterPro" id="IPR050712">
    <property type="entry name" value="NAD(P)H-dep_reductase"/>
</dbReference>
<dbReference type="EMBL" id="CP032125">
    <property type="protein sequence ID" value="AXX98815.1"/>
    <property type="molecule type" value="Genomic_DNA"/>
</dbReference>
<reference evidence="2 3" key="1">
    <citation type="submission" date="2018-09" db="EMBL/GenBank/DDBJ databases">
        <title>Profundibacter amoris BAR1 gen. nov., sp. nov., a new member of the Roseobacter clade isolated at Lokis Castle Vent Field on the Arctic Mid-Oceanic Ridge.</title>
        <authorList>
            <person name="Le Moine Bauer S."/>
            <person name="Sjoeberg A.G."/>
            <person name="L'Haridon S."/>
            <person name="Stokke R."/>
            <person name="Roalkvam I."/>
            <person name="Steen I.H."/>
            <person name="Dahle H."/>
        </authorList>
    </citation>
    <scope>NUCLEOTIDE SEQUENCE [LARGE SCALE GENOMIC DNA]</scope>
    <source>
        <strain evidence="2 3">BAR1</strain>
    </source>
</reference>
<dbReference type="RefSeq" id="WP_118943469.1">
    <property type="nucleotide sequence ID" value="NZ_CP032125.1"/>
</dbReference>
<gene>
    <name evidence="2" type="ORF">BAR1_13300</name>
</gene>
<dbReference type="GO" id="GO:0010181">
    <property type="term" value="F:FMN binding"/>
    <property type="evidence" value="ECO:0007669"/>
    <property type="project" value="TreeGrafter"/>
</dbReference>
<dbReference type="Gene3D" id="3.40.50.360">
    <property type="match status" value="1"/>
</dbReference>
<dbReference type="PANTHER" id="PTHR30543:SF21">
    <property type="entry name" value="NAD(P)H-DEPENDENT FMN REDUCTASE LOT6"/>
    <property type="match status" value="1"/>
</dbReference>
<dbReference type="AlphaFoldDB" id="A0A347UIY7"/>
<evidence type="ECO:0000313" key="3">
    <source>
        <dbReference type="Proteomes" id="UP000261704"/>
    </source>
</evidence>
<dbReference type="Pfam" id="PF03358">
    <property type="entry name" value="FMN_red"/>
    <property type="match status" value="1"/>
</dbReference>
<protein>
    <submittedName>
        <fullName evidence="2">NAD(P)H-dependent oxidoreductase</fullName>
    </submittedName>
</protein>
<accession>A0A347UIY7</accession>
<dbReference type="InterPro" id="IPR029039">
    <property type="entry name" value="Flavoprotein-like_sf"/>
</dbReference>
<evidence type="ECO:0000259" key="1">
    <source>
        <dbReference type="Pfam" id="PF03358"/>
    </source>
</evidence>
<dbReference type="SUPFAM" id="SSF52218">
    <property type="entry name" value="Flavoproteins"/>
    <property type="match status" value="1"/>
</dbReference>
<organism evidence="2 3">
    <name type="scientific">Profundibacter amoris</name>
    <dbReference type="NCBI Taxonomy" id="2171755"/>
    <lineage>
        <taxon>Bacteria</taxon>
        <taxon>Pseudomonadati</taxon>
        <taxon>Pseudomonadota</taxon>
        <taxon>Alphaproteobacteria</taxon>
        <taxon>Rhodobacterales</taxon>
        <taxon>Paracoccaceae</taxon>
        <taxon>Profundibacter</taxon>
    </lineage>
</organism>